<evidence type="ECO:0000256" key="2">
    <source>
        <dbReference type="ARBA" id="ARBA00022980"/>
    </source>
</evidence>
<dbReference type="PANTHER" id="PTHR10746">
    <property type="entry name" value="50S RIBOSOMAL PROTEIN L4"/>
    <property type="match status" value="1"/>
</dbReference>
<dbReference type="HAMAP" id="MF_01328_B">
    <property type="entry name" value="Ribosomal_uL4_B"/>
    <property type="match status" value="1"/>
</dbReference>
<dbReference type="Proteomes" id="UP000322887">
    <property type="component" value="Chromosome"/>
</dbReference>
<accession>A0ABX5YVV2</accession>
<comment type="function">
    <text evidence="5">One of the primary rRNA binding proteins, this protein initially binds near the 5'-end of the 23S rRNA. It is important during the early stages of 50S assembly. It makes multiple contacts with different domains of the 23S rRNA in the assembled 50S subunit and ribosome.</text>
</comment>
<keyword evidence="5" id="KW-0699">rRNA-binding</keyword>
<gene>
    <name evidence="5 7" type="primary">rplD</name>
    <name evidence="7" type="ORF">GmarT_55890</name>
</gene>
<dbReference type="GO" id="GO:0005840">
    <property type="term" value="C:ribosome"/>
    <property type="evidence" value="ECO:0007669"/>
    <property type="project" value="UniProtKB-KW"/>
</dbReference>
<dbReference type="Pfam" id="PF00573">
    <property type="entry name" value="Ribosomal_L4"/>
    <property type="match status" value="1"/>
</dbReference>
<comment type="function">
    <text evidence="5">Forms part of the polypeptide exit tunnel.</text>
</comment>
<dbReference type="Gene3D" id="3.40.1370.10">
    <property type="match status" value="1"/>
</dbReference>
<comment type="subunit">
    <text evidence="5">Part of the 50S ribosomal subunit.</text>
</comment>
<keyword evidence="3 5" id="KW-0687">Ribonucleoprotein</keyword>
<evidence type="ECO:0000256" key="3">
    <source>
        <dbReference type="ARBA" id="ARBA00023274"/>
    </source>
</evidence>
<dbReference type="InterPro" id="IPR023574">
    <property type="entry name" value="Ribosomal_uL4_dom_sf"/>
</dbReference>
<evidence type="ECO:0000256" key="6">
    <source>
        <dbReference type="SAM" id="MobiDB-lite"/>
    </source>
</evidence>
<dbReference type="NCBIfam" id="TIGR03953">
    <property type="entry name" value="rplD_bact"/>
    <property type="match status" value="1"/>
</dbReference>
<dbReference type="EMBL" id="CP042910">
    <property type="protein sequence ID" value="QEG19688.1"/>
    <property type="molecule type" value="Genomic_DNA"/>
</dbReference>
<name>A0ABX5YVV2_9PLAN</name>
<keyword evidence="5" id="KW-0694">RNA-binding</keyword>
<dbReference type="PANTHER" id="PTHR10746:SF6">
    <property type="entry name" value="LARGE RIBOSOMAL SUBUNIT PROTEIN UL4M"/>
    <property type="match status" value="1"/>
</dbReference>
<dbReference type="SUPFAM" id="SSF52166">
    <property type="entry name" value="Ribosomal protein L4"/>
    <property type="match status" value="1"/>
</dbReference>
<organism evidence="7 8">
    <name type="scientific">Gimesia maris</name>
    <dbReference type="NCBI Taxonomy" id="122"/>
    <lineage>
        <taxon>Bacteria</taxon>
        <taxon>Pseudomonadati</taxon>
        <taxon>Planctomycetota</taxon>
        <taxon>Planctomycetia</taxon>
        <taxon>Planctomycetales</taxon>
        <taxon>Planctomycetaceae</taxon>
        <taxon>Gimesia</taxon>
    </lineage>
</organism>
<evidence type="ECO:0000313" key="8">
    <source>
        <dbReference type="Proteomes" id="UP000322887"/>
    </source>
</evidence>
<evidence type="ECO:0000256" key="1">
    <source>
        <dbReference type="ARBA" id="ARBA00010528"/>
    </source>
</evidence>
<feature type="region of interest" description="Disordered" evidence="6">
    <location>
        <begin position="85"/>
        <end position="105"/>
    </location>
</feature>
<proteinExistence type="inferred from homology"/>
<comment type="similarity">
    <text evidence="1 5">Belongs to the universal ribosomal protein uL4 family.</text>
</comment>
<evidence type="ECO:0000313" key="7">
    <source>
        <dbReference type="EMBL" id="QEG19688.1"/>
    </source>
</evidence>
<dbReference type="InterPro" id="IPR013005">
    <property type="entry name" value="Ribosomal_uL4-like"/>
</dbReference>
<dbReference type="InterPro" id="IPR002136">
    <property type="entry name" value="Ribosomal_uL4"/>
</dbReference>
<keyword evidence="2 5" id="KW-0689">Ribosomal protein</keyword>
<evidence type="ECO:0000256" key="5">
    <source>
        <dbReference type="HAMAP-Rule" id="MF_01328"/>
    </source>
</evidence>
<protein>
    <recommendedName>
        <fullName evidence="4 5">Large ribosomal subunit protein uL4</fullName>
    </recommendedName>
</protein>
<keyword evidence="8" id="KW-1185">Reference proteome</keyword>
<sequence>MFEVLSVVLPYINGVEMISVAIQDKAGKEVGKYEFESTELANGINRQLLHDVVVMYEANKRIGSSKTKSRGMVVGSTKKLYRQKGTGRARAGASRTPVRRGGGHTFAKTPKDWSYRLPKKAVKLATRMAILSKFEDEQVTLIDELALQAPKTKEVAGVLKALGLSSTSCLLTVEGHDPVVWKSARNIAGVQVSPASDLNAYDVLHQRQMVLTKSALDRLLGRVEE</sequence>
<reference evidence="7 8" key="1">
    <citation type="submission" date="2019-08" db="EMBL/GenBank/DDBJ databases">
        <title>Deep-cultivation of Planctomycetes and their phenomic and genomic characterization uncovers novel biology.</title>
        <authorList>
            <person name="Wiegand S."/>
            <person name="Jogler M."/>
            <person name="Boedeker C."/>
            <person name="Pinto D."/>
            <person name="Vollmers J."/>
            <person name="Rivas-Marin E."/>
            <person name="Kohn T."/>
            <person name="Peeters S.H."/>
            <person name="Heuer A."/>
            <person name="Rast P."/>
            <person name="Oberbeckmann S."/>
            <person name="Bunk B."/>
            <person name="Jeske O."/>
            <person name="Meyerdierks A."/>
            <person name="Storesund J.E."/>
            <person name="Kallscheuer N."/>
            <person name="Luecker S."/>
            <person name="Lage O.M."/>
            <person name="Pohl T."/>
            <person name="Merkel B.J."/>
            <person name="Hornburger P."/>
            <person name="Mueller R.-W."/>
            <person name="Bruemmer F."/>
            <person name="Labrenz M."/>
            <person name="Spormann A.M."/>
            <person name="Op den Camp H."/>
            <person name="Overmann J."/>
            <person name="Amann R."/>
            <person name="Jetten M.S.M."/>
            <person name="Mascher T."/>
            <person name="Medema M.H."/>
            <person name="Devos D.P."/>
            <person name="Kaster A.-K."/>
            <person name="Ovreas L."/>
            <person name="Rohde M."/>
            <person name="Galperin M.Y."/>
            <person name="Jogler C."/>
        </authorList>
    </citation>
    <scope>NUCLEOTIDE SEQUENCE [LARGE SCALE GENOMIC DNA]</scope>
    <source>
        <strain evidence="7 8">DSM 8797</strain>
    </source>
</reference>
<evidence type="ECO:0000256" key="4">
    <source>
        <dbReference type="ARBA" id="ARBA00035244"/>
    </source>
</evidence>